<dbReference type="EMBL" id="JAPWDV010000001">
    <property type="protein sequence ID" value="KAJ6222969.1"/>
    <property type="molecule type" value="Genomic_DNA"/>
</dbReference>
<dbReference type="Gene3D" id="2.160.20.80">
    <property type="entry name" value="E3 ubiquitin-protein ligase SopA"/>
    <property type="match status" value="2"/>
</dbReference>
<dbReference type="InterPro" id="IPR003131">
    <property type="entry name" value="T1-type_BTB"/>
</dbReference>
<dbReference type="InterPro" id="IPR011333">
    <property type="entry name" value="SKP1/BTB/POZ_sf"/>
</dbReference>
<name>A0A9Q0RQM4_BLOTA</name>
<dbReference type="InterPro" id="IPR021789">
    <property type="entry name" value="KHA_dom"/>
</dbReference>
<dbReference type="PANTHER" id="PTHR14136:SF17">
    <property type="entry name" value="BTB_POZ DOMAIN-CONTAINING PROTEIN KCTD9"/>
    <property type="match status" value="1"/>
</dbReference>
<evidence type="ECO:0000313" key="2">
    <source>
        <dbReference type="EMBL" id="KAJ6222969.1"/>
    </source>
</evidence>
<dbReference type="OMA" id="ERIEDWD"/>
<dbReference type="Proteomes" id="UP001142055">
    <property type="component" value="Chromosome 1"/>
</dbReference>
<dbReference type="Gene3D" id="3.30.710.10">
    <property type="entry name" value="Potassium Channel Kv1.1, Chain A"/>
    <property type="match status" value="1"/>
</dbReference>
<dbReference type="AlphaFoldDB" id="A0A9Q0RQM4"/>
<dbReference type="CDD" id="cd18368">
    <property type="entry name" value="BTB_POZ_KCTD9"/>
    <property type="match status" value="1"/>
</dbReference>
<dbReference type="InterPro" id="IPR051082">
    <property type="entry name" value="Pentapeptide-BTB/POZ_domain"/>
</dbReference>
<dbReference type="SUPFAM" id="SSF141571">
    <property type="entry name" value="Pentapeptide repeat-like"/>
    <property type="match status" value="1"/>
</dbReference>
<gene>
    <name evidence="2" type="ORF">RDWZM_001514</name>
</gene>
<sequence length="466" mass="51769">MIKRVTIFLNGQNEINGKVLHVPEQIEKLIDNASNKFNVNGTKLFTAIGGEIDDTKLIRDDEILYLCVDGDTFRRKDSPNNCDDKLTGNTQTKGQNGDTLDGQTTISRKCKLLNDDWIKLNIGGKLFTTTRSTIVAKEPDSMLARMFECDELEFVSNNGQTEEEVEITSSSQCKTENFNGNNNQVIVRERRKLIVPSRMDENGAYLIDRSPEYFEPLLGYLRHGNLIIDKHLNPIGILEEAKFYGLFSLIPELETIVIQEQLLQNTVERSIGVAPLTRREVVKAIIHTSSDTKLRFQGVNLSGADLSRLDLSNSNLKYSILRGANLQGANLRNCCLERADISMCNMEGANLINCHMVCANLEGSNLRGTNMDSGSFNQITNLEGANLNNCNLEGSQMRRVNLRVASLKNANVQNCVLDCACLAGANLENCDLSGSDLNEANLRGANLKGTRFELIHTPLHMSYLAS</sequence>
<feature type="domain" description="KHA" evidence="1">
    <location>
        <begin position="4"/>
        <end position="84"/>
    </location>
</feature>
<proteinExistence type="predicted"/>
<dbReference type="Pfam" id="PF02214">
    <property type="entry name" value="BTB_2"/>
    <property type="match status" value="1"/>
</dbReference>
<dbReference type="CDD" id="cd17073">
    <property type="entry name" value="KHA"/>
    <property type="match status" value="1"/>
</dbReference>
<evidence type="ECO:0000313" key="3">
    <source>
        <dbReference type="Proteomes" id="UP001142055"/>
    </source>
</evidence>
<protein>
    <recommendedName>
        <fullName evidence="1">KHA domain-containing protein</fullName>
    </recommendedName>
</protein>
<organism evidence="2 3">
    <name type="scientific">Blomia tropicalis</name>
    <name type="common">Mite</name>
    <dbReference type="NCBI Taxonomy" id="40697"/>
    <lineage>
        <taxon>Eukaryota</taxon>
        <taxon>Metazoa</taxon>
        <taxon>Ecdysozoa</taxon>
        <taxon>Arthropoda</taxon>
        <taxon>Chelicerata</taxon>
        <taxon>Arachnida</taxon>
        <taxon>Acari</taxon>
        <taxon>Acariformes</taxon>
        <taxon>Sarcoptiformes</taxon>
        <taxon>Astigmata</taxon>
        <taxon>Glycyphagoidea</taxon>
        <taxon>Echimyopodidae</taxon>
        <taxon>Blomia</taxon>
    </lineage>
</organism>
<comment type="caution">
    <text evidence="2">The sequence shown here is derived from an EMBL/GenBank/DDBJ whole genome shotgun (WGS) entry which is preliminary data.</text>
</comment>
<dbReference type="Pfam" id="PF11834">
    <property type="entry name" value="KHA"/>
    <property type="match status" value="1"/>
</dbReference>
<dbReference type="InterPro" id="IPR000210">
    <property type="entry name" value="BTB/POZ_dom"/>
</dbReference>
<dbReference type="SMART" id="SM00225">
    <property type="entry name" value="BTB"/>
    <property type="match status" value="1"/>
</dbReference>
<dbReference type="Pfam" id="PF00805">
    <property type="entry name" value="Pentapeptide"/>
    <property type="match status" value="4"/>
</dbReference>
<accession>A0A9Q0RQM4</accession>
<dbReference type="InterPro" id="IPR001646">
    <property type="entry name" value="5peptide_repeat"/>
</dbReference>
<dbReference type="SUPFAM" id="SSF54695">
    <property type="entry name" value="POZ domain"/>
    <property type="match status" value="1"/>
</dbReference>
<reference evidence="2" key="1">
    <citation type="submission" date="2022-12" db="EMBL/GenBank/DDBJ databases">
        <title>Genome assemblies of Blomia tropicalis.</title>
        <authorList>
            <person name="Cui Y."/>
        </authorList>
    </citation>
    <scope>NUCLEOTIDE SEQUENCE</scope>
    <source>
        <tissue evidence="2">Adult mites</tissue>
    </source>
</reference>
<keyword evidence="3" id="KW-1185">Reference proteome</keyword>
<evidence type="ECO:0000259" key="1">
    <source>
        <dbReference type="PROSITE" id="PS51490"/>
    </source>
</evidence>
<dbReference type="PROSITE" id="PS51490">
    <property type="entry name" value="KHA"/>
    <property type="match status" value="1"/>
</dbReference>
<dbReference type="Gene3D" id="6.10.140.750">
    <property type="match status" value="1"/>
</dbReference>
<dbReference type="GO" id="GO:0051260">
    <property type="term" value="P:protein homooligomerization"/>
    <property type="evidence" value="ECO:0007669"/>
    <property type="project" value="InterPro"/>
</dbReference>
<dbReference type="PANTHER" id="PTHR14136">
    <property type="entry name" value="BTB_POZ DOMAIN-CONTAINING PROTEIN KCTD9"/>
    <property type="match status" value="1"/>
</dbReference>